<dbReference type="PRINTS" id="PR00625">
    <property type="entry name" value="JDOMAIN"/>
</dbReference>
<dbReference type="InterPro" id="IPR036869">
    <property type="entry name" value="J_dom_sf"/>
</dbReference>
<accession>A0ABU0J1Q4</accession>
<proteinExistence type="predicted"/>
<dbReference type="Gene3D" id="1.10.287.110">
    <property type="entry name" value="DnaJ domain"/>
    <property type="match status" value="1"/>
</dbReference>
<dbReference type="SUPFAM" id="SSF46565">
    <property type="entry name" value="Chaperone J-domain"/>
    <property type="match status" value="1"/>
</dbReference>
<organism evidence="2 3">
    <name type="scientific">Labrys wisconsinensis</name>
    <dbReference type="NCBI Taxonomy" id="425677"/>
    <lineage>
        <taxon>Bacteria</taxon>
        <taxon>Pseudomonadati</taxon>
        <taxon>Pseudomonadota</taxon>
        <taxon>Alphaproteobacteria</taxon>
        <taxon>Hyphomicrobiales</taxon>
        <taxon>Xanthobacteraceae</taxon>
        <taxon>Labrys</taxon>
    </lineage>
</organism>
<dbReference type="InterPro" id="IPR001623">
    <property type="entry name" value="DnaJ_domain"/>
</dbReference>
<dbReference type="PROSITE" id="PS50076">
    <property type="entry name" value="DNAJ_2"/>
    <property type="match status" value="1"/>
</dbReference>
<evidence type="ECO:0000313" key="2">
    <source>
        <dbReference type="EMBL" id="MDQ0467506.1"/>
    </source>
</evidence>
<dbReference type="SMART" id="SM00271">
    <property type="entry name" value="DnaJ"/>
    <property type="match status" value="1"/>
</dbReference>
<reference evidence="2 3" key="1">
    <citation type="submission" date="2023-07" db="EMBL/GenBank/DDBJ databases">
        <title>Genomic Encyclopedia of Type Strains, Phase IV (KMG-IV): sequencing the most valuable type-strain genomes for metagenomic binning, comparative biology and taxonomic classification.</title>
        <authorList>
            <person name="Goeker M."/>
        </authorList>
    </citation>
    <scope>NUCLEOTIDE SEQUENCE [LARGE SCALE GENOMIC DNA]</scope>
    <source>
        <strain evidence="2 3">DSM 19619</strain>
    </source>
</reference>
<feature type="domain" description="J" evidence="1">
    <location>
        <begin position="152"/>
        <end position="209"/>
    </location>
</feature>
<evidence type="ECO:0000313" key="3">
    <source>
        <dbReference type="Proteomes" id="UP001242480"/>
    </source>
</evidence>
<gene>
    <name evidence="2" type="ORF">QO011_000501</name>
</gene>
<dbReference type="Proteomes" id="UP001242480">
    <property type="component" value="Unassembled WGS sequence"/>
</dbReference>
<evidence type="ECO:0000259" key="1">
    <source>
        <dbReference type="PROSITE" id="PS50076"/>
    </source>
</evidence>
<name>A0ABU0J1Q4_9HYPH</name>
<dbReference type="RefSeq" id="WP_307267195.1">
    <property type="nucleotide sequence ID" value="NZ_JAUSVX010000001.1"/>
</dbReference>
<dbReference type="CDD" id="cd06257">
    <property type="entry name" value="DnaJ"/>
    <property type="match status" value="1"/>
</dbReference>
<dbReference type="Pfam" id="PF00226">
    <property type="entry name" value="DnaJ"/>
    <property type="match status" value="1"/>
</dbReference>
<sequence>MMDLNSPFFDRIRVRPRAERVEVKSEPAHSPCERAGCRAAGEFRAPKGRGREGEFWRFCLDHVREYNQTYNYFAGMADEAVYAYQRDASTGHRPTWTMGVNPAAQKRGAEYPAYEQGADAEDLLGMFGPGRARRARPAPQPERRRLSLMERRAYETLDMPEHAPAAEVKARYKTLVKRLHPDANGGDRSSEDKLRGIIQAYNTLRSAGLG</sequence>
<dbReference type="EMBL" id="JAUSVX010000001">
    <property type="protein sequence ID" value="MDQ0467506.1"/>
    <property type="molecule type" value="Genomic_DNA"/>
</dbReference>
<comment type="caution">
    <text evidence="2">The sequence shown here is derived from an EMBL/GenBank/DDBJ whole genome shotgun (WGS) entry which is preliminary data.</text>
</comment>
<keyword evidence="3" id="KW-1185">Reference proteome</keyword>
<protein>
    <recommendedName>
        <fullName evidence="1">J domain-containing protein</fullName>
    </recommendedName>
</protein>